<dbReference type="EMBL" id="KQ965743">
    <property type="protein sequence ID" value="KXS18171.1"/>
    <property type="molecule type" value="Genomic_DNA"/>
</dbReference>
<dbReference type="InterPro" id="IPR042171">
    <property type="entry name" value="Acyl-CoA_hotdog"/>
</dbReference>
<evidence type="ECO:0000259" key="1">
    <source>
        <dbReference type="Pfam" id="PF13622"/>
    </source>
</evidence>
<dbReference type="Proteomes" id="UP000070544">
    <property type="component" value="Unassembled WGS sequence"/>
</dbReference>
<dbReference type="Gene3D" id="2.40.160.210">
    <property type="entry name" value="Acyl-CoA thioesterase, double hotdog domain"/>
    <property type="match status" value="1"/>
</dbReference>
<feature type="domain" description="Acyl-CoA thioesterase-like N-terminal HotDog" evidence="1">
    <location>
        <begin position="48"/>
        <end position="133"/>
    </location>
</feature>
<proteinExistence type="predicted"/>
<dbReference type="STRING" id="1344416.A0A139AN26"/>
<sequence length="347" mass="38305">MLSSLAARRRRAQLPTNRLMSSLSHPFDQAISTRPVSPGIRRGTISPDFLIGSAPNGGYVATIALDAARRELEPLGRFPDPISLSGVFLNVAKPNKDVDVHLEHLRIGGRYAVLSVRILQDSTPIFHTLTTFGDYTHEHGPSFPTVAHGPLLPPRHECVRNYMNTRARTPADDYIELYDHPDDHKAPDAGAVAGAAKGDTMETRSWMGFAETATGTGTGAPKRKSDPITYAFWSDVYPPPPAGRFPAQDHWFPTMDFHVQFRAPAKGHWLRCRSYTRFLHNGRYESDNELWDESGTMVCLARCVCVSSCAFASVMGLGLHWTVFGCGGNRQMCLVVPFSKNAKAARQ</sequence>
<accession>A0A139AN26</accession>
<reference evidence="3 4" key="1">
    <citation type="journal article" date="2015" name="Genome Biol. Evol.">
        <title>Phylogenomic analyses indicate that early fungi evolved digesting cell walls of algal ancestors of land plants.</title>
        <authorList>
            <person name="Chang Y."/>
            <person name="Wang S."/>
            <person name="Sekimoto S."/>
            <person name="Aerts A.L."/>
            <person name="Choi C."/>
            <person name="Clum A."/>
            <person name="LaButti K.M."/>
            <person name="Lindquist E.A."/>
            <person name="Yee Ngan C."/>
            <person name="Ohm R.A."/>
            <person name="Salamov A.A."/>
            <person name="Grigoriev I.V."/>
            <person name="Spatafora J.W."/>
            <person name="Berbee M.L."/>
        </authorList>
    </citation>
    <scope>NUCLEOTIDE SEQUENCE [LARGE SCALE GENOMIC DNA]</scope>
    <source>
        <strain evidence="3 4">JEL478</strain>
    </source>
</reference>
<dbReference type="OrthoDB" id="2532955at2759"/>
<dbReference type="PANTHER" id="PTHR38110">
    <property type="entry name" value="CHROMOSOME 23, WHOLE GENOME SHOTGUN SEQUENCE"/>
    <property type="match status" value="1"/>
</dbReference>
<evidence type="ECO:0000313" key="4">
    <source>
        <dbReference type="Proteomes" id="UP000070544"/>
    </source>
</evidence>
<dbReference type="InterPro" id="IPR049450">
    <property type="entry name" value="ACOT8-like_C"/>
</dbReference>
<dbReference type="AlphaFoldDB" id="A0A139AN26"/>
<dbReference type="Pfam" id="PF13622">
    <property type="entry name" value="4HBT_3"/>
    <property type="match status" value="1"/>
</dbReference>
<dbReference type="InterPro" id="IPR052389">
    <property type="entry name" value="Sec_Metab_Biosynth-Assoc"/>
</dbReference>
<feature type="domain" description="Acyl-CoA thioesterase-like C-terminal" evidence="2">
    <location>
        <begin position="182"/>
        <end position="302"/>
    </location>
</feature>
<keyword evidence="4" id="KW-1185">Reference proteome</keyword>
<dbReference type="InterPro" id="IPR049449">
    <property type="entry name" value="TesB_ACOT8-like_N"/>
</dbReference>
<organism evidence="3 4">
    <name type="scientific">Gonapodya prolifera (strain JEL478)</name>
    <name type="common">Monoblepharis prolifera</name>
    <dbReference type="NCBI Taxonomy" id="1344416"/>
    <lineage>
        <taxon>Eukaryota</taxon>
        <taxon>Fungi</taxon>
        <taxon>Fungi incertae sedis</taxon>
        <taxon>Chytridiomycota</taxon>
        <taxon>Chytridiomycota incertae sedis</taxon>
        <taxon>Monoblepharidomycetes</taxon>
        <taxon>Monoblepharidales</taxon>
        <taxon>Gonapodyaceae</taxon>
        <taxon>Gonapodya</taxon>
    </lineage>
</organism>
<dbReference type="Pfam" id="PF20789">
    <property type="entry name" value="4HBT_3C"/>
    <property type="match status" value="1"/>
</dbReference>
<dbReference type="InterPro" id="IPR029069">
    <property type="entry name" value="HotDog_dom_sf"/>
</dbReference>
<protein>
    <recommendedName>
        <fullName evidence="5">Thioesterase/thiol ester dehydrase-isomerase</fullName>
    </recommendedName>
</protein>
<evidence type="ECO:0000313" key="3">
    <source>
        <dbReference type="EMBL" id="KXS18171.1"/>
    </source>
</evidence>
<name>A0A139AN26_GONPJ</name>
<dbReference type="SUPFAM" id="SSF54637">
    <property type="entry name" value="Thioesterase/thiol ester dehydrase-isomerase"/>
    <property type="match status" value="2"/>
</dbReference>
<gene>
    <name evidence="3" type="ORF">M427DRAFT_67982</name>
</gene>
<dbReference type="PANTHER" id="PTHR38110:SF1">
    <property type="entry name" value="THIOESTERASE DOMAIN-CONTAINING PROTEIN"/>
    <property type="match status" value="1"/>
</dbReference>
<evidence type="ECO:0008006" key="5">
    <source>
        <dbReference type="Google" id="ProtNLM"/>
    </source>
</evidence>
<evidence type="ECO:0000259" key="2">
    <source>
        <dbReference type="Pfam" id="PF20789"/>
    </source>
</evidence>